<evidence type="ECO:0000256" key="1">
    <source>
        <dbReference type="ARBA" id="ARBA00022630"/>
    </source>
</evidence>
<reference evidence="9 10" key="1">
    <citation type="submission" date="2019-12" db="EMBL/GenBank/DDBJ databases">
        <title>Shinella kummerowiae sp. nov., a symbiotic bacterium isolated from root nodules of the herbal legume Kummerowia stipulacea.</title>
        <authorList>
            <person name="Gao J."/>
        </authorList>
    </citation>
    <scope>NUCLEOTIDE SEQUENCE [LARGE SCALE GENOMIC DNA]</scope>
    <source>
        <strain evidence="9 10">CCBAU 25048</strain>
    </source>
</reference>
<dbReference type="AlphaFoldDB" id="A0A6N8SHH0"/>
<sequence>MLVQGIKSRPEYKGLDIDPHAKRHLFVLEGEGAQALIDEVGAKGRDFLAKSEILYLAAGAAPKAYDVTLSALSPDVFWQASTLQPLLFRLRACLEQARMGTRLSIAGTEGFIGQIMQVAIEYGIDYHSIHTEHRGSMARRVQCVHCKGITDNVTTSPFPCSHCGLPLLVRDHYSRRLGAFQGVNIDAEEPGTAPEPEEMFP</sequence>
<evidence type="ECO:0000259" key="7">
    <source>
        <dbReference type="Pfam" id="PF22289"/>
    </source>
</evidence>
<evidence type="ECO:0000256" key="6">
    <source>
        <dbReference type="ARBA" id="ARBA00023014"/>
    </source>
</evidence>
<proteinExistence type="predicted"/>
<dbReference type="Proteomes" id="UP000435802">
    <property type="component" value="Unassembled WGS sequence"/>
</dbReference>
<keyword evidence="10" id="KW-1185">Reference proteome</keyword>
<keyword evidence="1" id="KW-0285">Flavoprotein</keyword>
<accession>A0A6N8SHH0</accession>
<dbReference type="GO" id="GO:0051537">
    <property type="term" value="F:2 iron, 2 sulfur cluster binding"/>
    <property type="evidence" value="ECO:0007669"/>
    <property type="project" value="UniProtKB-KW"/>
</dbReference>
<feature type="domain" description="Dimethylamine monooxygenase subunit DmmA-like C-terminal" evidence="7">
    <location>
        <begin position="140"/>
        <end position="183"/>
    </location>
</feature>
<keyword evidence="3" id="KW-0479">Metal-binding</keyword>
<keyword evidence="2" id="KW-0001">2Fe-2S</keyword>
<name>A0A6N8SHH0_9HYPH</name>
<dbReference type="InterPro" id="IPR054582">
    <property type="entry name" value="DmmA-like_N"/>
</dbReference>
<dbReference type="NCBIfam" id="NF041259">
    <property type="entry name" value="mono_DmmA_fam"/>
    <property type="match status" value="1"/>
</dbReference>
<keyword evidence="6" id="KW-0411">Iron-sulfur</keyword>
<evidence type="ECO:0000256" key="5">
    <source>
        <dbReference type="ARBA" id="ARBA00023004"/>
    </source>
</evidence>
<feature type="domain" description="Dimethylamine monooxygenase subunit DmmA-like N-terminal" evidence="8">
    <location>
        <begin position="5"/>
        <end position="129"/>
    </location>
</feature>
<organism evidence="9 10">
    <name type="scientific">Shinella kummerowiae</name>
    <dbReference type="NCBI Taxonomy" id="417745"/>
    <lineage>
        <taxon>Bacteria</taxon>
        <taxon>Pseudomonadati</taxon>
        <taxon>Pseudomonadota</taxon>
        <taxon>Alphaproteobacteria</taxon>
        <taxon>Hyphomicrobiales</taxon>
        <taxon>Rhizobiaceae</taxon>
        <taxon>Shinella</taxon>
    </lineage>
</organism>
<evidence type="ECO:0000313" key="9">
    <source>
        <dbReference type="EMBL" id="MXN46332.1"/>
    </source>
</evidence>
<dbReference type="Pfam" id="PF22289">
    <property type="entry name" value="DmmA-like_C"/>
    <property type="match status" value="1"/>
</dbReference>
<evidence type="ECO:0000313" key="10">
    <source>
        <dbReference type="Proteomes" id="UP000435802"/>
    </source>
</evidence>
<evidence type="ECO:0000256" key="3">
    <source>
        <dbReference type="ARBA" id="ARBA00022723"/>
    </source>
</evidence>
<dbReference type="GO" id="GO:0016491">
    <property type="term" value="F:oxidoreductase activity"/>
    <property type="evidence" value="ECO:0007669"/>
    <property type="project" value="UniProtKB-KW"/>
</dbReference>
<evidence type="ECO:0000256" key="4">
    <source>
        <dbReference type="ARBA" id="ARBA00023002"/>
    </source>
</evidence>
<evidence type="ECO:0000256" key="2">
    <source>
        <dbReference type="ARBA" id="ARBA00022714"/>
    </source>
</evidence>
<comment type="caution">
    <text evidence="9">The sequence shown here is derived from an EMBL/GenBank/DDBJ whole genome shotgun (WGS) entry which is preliminary data.</text>
</comment>
<dbReference type="InterPro" id="IPR048037">
    <property type="entry name" value="DmmA-like_C"/>
</dbReference>
<dbReference type="Pfam" id="PF22290">
    <property type="entry name" value="DmmA-like_N"/>
    <property type="match status" value="1"/>
</dbReference>
<dbReference type="OrthoDB" id="6955242at2"/>
<dbReference type="EMBL" id="WUMK01000005">
    <property type="protein sequence ID" value="MXN46332.1"/>
    <property type="molecule type" value="Genomic_DNA"/>
</dbReference>
<gene>
    <name evidence="9" type="ORF">GR138_14140</name>
</gene>
<keyword evidence="4" id="KW-0560">Oxidoreductase</keyword>
<keyword evidence="5" id="KW-0408">Iron</keyword>
<dbReference type="RefSeq" id="WP_160859874.1">
    <property type="nucleotide sequence ID" value="NZ_WUMK01000005.1"/>
</dbReference>
<evidence type="ECO:0000259" key="8">
    <source>
        <dbReference type="Pfam" id="PF22290"/>
    </source>
</evidence>
<protein>
    <submittedName>
        <fullName evidence="9">Uncharacterized protein</fullName>
    </submittedName>
</protein>
<dbReference type="GO" id="GO:0046872">
    <property type="term" value="F:metal ion binding"/>
    <property type="evidence" value="ECO:0007669"/>
    <property type="project" value="UniProtKB-KW"/>
</dbReference>